<dbReference type="KEGG" id="eus:EUTSA_v10004492mg"/>
<reference evidence="1 2" key="1">
    <citation type="journal article" date="2013" name="Front. Plant Sci.">
        <title>The Reference Genome of the Halophytic Plant Eutrema salsugineum.</title>
        <authorList>
            <person name="Yang R."/>
            <person name="Jarvis D.E."/>
            <person name="Chen H."/>
            <person name="Beilstein M.A."/>
            <person name="Grimwood J."/>
            <person name="Jenkins J."/>
            <person name="Shu S."/>
            <person name="Prochnik S."/>
            <person name="Xin M."/>
            <person name="Ma C."/>
            <person name="Schmutz J."/>
            <person name="Wing R.A."/>
            <person name="Mitchell-Olds T."/>
            <person name="Schumaker K.S."/>
            <person name="Wang X."/>
        </authorList>
    </citation>
    <scope>NUCLEOTIDE SEQUENCE [LARGE SCALE GENOMIC DNA]</scope>
</reference>
<dbReference type="EMBL" id="KI517748">
    <property type="protein sequence ID" value="ESQ32297.1"/>
    <property type="molecule type" value="Genomic_DNA"/>
</dbReference>
<name>V4KQM7_EUTSA</name>
<feature type="non-terminal residue" evidence="1">
    <location>
        <position position="17"/>
    </location>
</feature>
<evidence type="ECO:0000313" key="2">
    <source>
        <dbReference type="Proteomes" id="UP000030689"/>
    </source>
</evidence>
<organism evidence="1 2">
    <name type="scientific">Eutrema salsugineum</name>
    <name type="common">Saltwater cress</name>
    <name type="synonym">Sisymbrium salsugineum</name>
    <dbReference type="NCBI Taxonomy" id="72664"/>
    <lineage>
        <taxon>Eukaryota</taxon>
        <taxon>Viridiplantae</taxon>
        <taxon>Streptophyta</taxon>
        <taxon>Embryophyta</taxon>
        <taxon>Tracheophyta</taxon>
        <taxon>Spermatophyta</taxon>
        <taxon>Magnoliopsida</taxon>
        <taxon>eudicotyledons</taxon>
        <taxon>Gunneridae</taxon>
        <taxon>Pentapetalae</taxon>
        <taxon>rosids</taxon>
        <taxon>malvids</taxon>
        <taxon>Brassicales</taxon>
        <taxon>Brassicaceae</taxon>
        <taxon>Eutremeae</taxon>
        <taxon>Eutrema</taxon>
    </lineage>
</organism>
<gene>
    <name evidence="1" type="ORF">EUTSA_v10004492mg</name>
</gene>
<evidence type="ECO:0000313" key="1">
    <source>
        <dbReference type="EMBL" id="ESQ32297.1"/>
    </source>
</evidence>
<accession>V4KQM7</accession>
<keyword evidence="2" id="KW-1185">Reference proteome</keyword>
<protein>
    <submittedName>
        <fullName evidence="1">Uncharacterized protein</fullName>
    </submittedName>
</protein>
<sequence>MSRLLRLIRIGTLIIRT</sequence>
<proteinExistence type="predicted"/>
<dbReference type="Proteomes" id="UP000030689">
    <property type="component" value="Unassembled WGS sequence"/>
</dbReference>
<dbReference type="AlphaFoldDB" id="V4KQM7"/>